<feature type="transmembrane region" description="Helical" evidence="1">
    <location>
        <begin position="127"/>
        <end position="151"/>
    </location>
</feature>
<accession>A0A6B0Y0B7</accession>
<dbReference type="Pfam" id="PF07331">
    <property type="entry name" value="TctB"/>
    <property type="match status" value="1"/>
</dbReference>
<dbReference type="EMBL" id="VXRY01000179">
    <property type="protein sequence ID" value="MXY33352.1"/>
    <property type="molecule type" value="Genomic_DNA"/>
</dbReference>
<proteinExistence type="predicted"/>
<evidence type="ECO:0000313" key="3">
    <source>
        <dbReference type="EMBL" id="MXY33352.1"/>
    </source>
</evidence>
<sequence length="160" mass="17724">MTLDRWIALVLLGICLAYGYAAWFTMDANLAPFMRRNPIWPSTFPKVLSVLAIITTLVILLGLEKSEPKEADIDYRRLGDYHLGQAILLLALMVAYALCLRPLGFLISTSALLILGSFILGERKWHVMLPVALIAAGSVWYLVQGVLGIYMRPFPGIFGG</sequence>
<evidence type="ECO:0000256" key="1">
    <source>
        <dbReference type="SAM" id="Phobius"/>
    </source>
</evidence>
<dbReference type="InterPro" id="IPR009936">
    <property type="entry name" value="DUF1468"/>
</dbReference>
<feature type="transmembrane region" description="Helical" evidence="1">
    <location>
        <begin position="47"/>
        <end position="63"/>
    </location>
</feature>
<keyword evidence="1" id="KW-0472">Membrane</keyword>
<feature type="transmembrane region" description="Helical" evidence="1">
    <location>
        <begin position="6"/>
        <end position="26"/>
    </location>
</feature>
<organism evidence="3">
    <name type="scientific">Boseongicola sp. SB0664_bin_43</name>
    <dbReference type="NCBI Taxonomy" id="2604844"/>
    <lineage>
        <taxon>Bacteria</taxon>
        <taxon>Pseudomonadati</taxon>
        <taxon>Pseudomonadota</taxon>
        <taxon>Alphaproteobacteria</taxon>
        <taxon>Rhodobacterales</taxon>
        <taxon>Paracoccaceae</taxon>
        <taxon>Boseongicola</taxon>
    </lineage>
</organism>
<protein>
    <submittedName>
        <fullName evidence="3">Tripartite tricarboxylate transporter TctB family protein</fullName>
    </submittedName>
</protein>
<evidence type="ECO:0000259" key="2">
    <source>
        <dbReference type="Pfam" id="PF07331"/>
    </source>
</evidence>
<reference evidence="3" key="1">
    <citation type="submission" date="2019-09" db="EMBL/GenBank/DDBJ databases">
        <title>Characterisation of the sponge microbiome using genome-centric metagenomics.</title>
        <authorList>
            <person name="Engelberts J.P."/>
            <person name="Robbins S.J."/>
            <person name="De Goeij J.M."/>
            <person name="Aranda M."/>
            <person name="Bell S.C."/>
            <person name="Webster N.S."/>
        </authorList>
    </citation>
    <scope>NUCLEOTIDE SEQUENCE</scope>
    <source>
        <strain evidence="3">SB0664_bin_43</strain>
    </source>
</reference>
<name>A0A6B0Y0B7_9RHOB</name>
<comment type="caution">
    <text evidence="3">The sequence shown here is derived from an EMBL/GenBank/DDBJ whole genome shotgun (WGS) entry which is preliminary data.</text>
</comment>
<feature type="transmembrane region" description="Helical" evidence="1">
    <location>
        <begin position="83"/>
        <end position="115"/>
    </location>
</feature>
<keyword evidence="1" id="KW-1133">Transmembrane helix</keyword>
<gene>
    <name evidence="3" type="ORF">F4Y60_04530</name>
</gene>
<feature type="domain" description="DUF1468" evidence="2">
    <location>
        <begin position="6"/>
        <end position="151"/>
    </location>
</feature>
<keyword evidence="1" id="KW-0812">Transmembrane</keyword>
<dbReference type="AlphaFoldDB" id="A0A6B0Y0B7"/>